<feature type="domain" description="F-box" evidence="1">
    <location>
        <begin position="31"/>
        <end position="64"/>
    </location>
</feature>
<evidence type="ECO:0000259" key="1">
    <source>
        <dbReference type="Pfam" id="PF00646"/>
    </source>
</evidence>
<protein>
    <recommendedName>
        <fullName evidence="1">F-box domain-containing protein</fullName>
    </recommendedName>
</protein>
<dbReference type="SUPFAM" id="SSF81383">
    <property type="entry name" value="F-box domain"/>
    <property type="match status" value="1"/>
</dbReference>
<dbReference type="InterPro" id="IPR001810">
    <property type="entry name" value="F-box_dom"/>
</dbReference>
<accession>A0A481ZC74</accession>
<dbReference type="InterPro" id="IPR036047">
    <property type="entry name" value="F-box-like_dom_sf"/>
</dbReference>
<name>A0A481ZC74_9VIRU</name>
<evidence type="ECO:0000313" key="2">
    <source>
        <dbReference type="EMBL" id="QBK92689.1"/>
    </source>
</evidence>
<sequence length="245" mass="29308">MSDEKDSTMEEILRQRRMNIIDLRNSDDTTIREILLLINPKEISKLCSTSQKFNRICTDHSFWRVKVKRDYGIERIYGTTWKGTAINLHKVNMINLNKEWIDGRTYAEIVKEVLNQKDDVKYLENLQYEHHPKYIPWVSIFNGNIFISDEDMHEQIVNQLGRDFTDEEIETMKNIYTSEFAIIYRSFFEIKDSYVIPLSREIYLEDNIHFDESLAQILKPFIDVYPYIMFFSSLPDNELNNISDY</sequence>
<dbReference type="EMBL" id="MK500580">
    <property type="protein sequence ID" value="QBK92689.1"/>
    <property type="molecule type" value="Genomic_DNA"/>
</dbReference>
<dbReference type="Pfam" id="PF00646">
    <property type="entry name" value="F-box"/>
    <property type="match status" value="1"/>
</dbReference>
<reference evidence="2" key="1">
    <citation type="journal article" date="2019" name="MBio">
        <title>Virus Genomes from Deep Sea Sediments Expand the Ocean Megavirome and Support Independent Origins of Viral Gigantism.</title>
        <authorList>
            <person name="Backstrom D."/>
            <person name="Yutin N."/>
            <person name="Jorgensen S.L."/>
            <person name="Dharamshi J."/>
            <person name="Homa F."/>
            <person name="Zaremba-Niedwiedzka K."/>
            <person name="Spang A."/>
            <person name="Wolf Y.I."/>
            <person name="Koonin E.V."/>
            <person name="Ettema T.J."/>
        </authorList>
    </citation>
    <scope>NUCLEOTIDE SEQUENCE</scope>
</reference>
<gene>
    <name evidence="2" type="ORF">LCPAC401_03270</name>
</gene>
<organism evidence="2">
    <name type="scientific">Pithovirus LCPAC401</name>
    <dbReference type="NCBI Taxonomy" id="2506595"/>
    <lineage>
        <taxon>Viruses</taxon>
        <taxon>Pithoviruses</taxon>
    </lineage>
</organism>
<proteinExistence type="predicted"/>